<dbReference type="EMBL" id="JAHRHJ020000388">
    <property type="protein sequence ID" value="KAH9294103.1"/>
    <property type="molecule type" value="Genomic_DNA"/>
</dbReference>
<reference evidence="3 4" key="1">
    <citation type="journal article" date="2021" name="Nat. Plants">
        <title>The Taxus genome provides insights into paclitaxel biosynthesis.</title>
        <authorList>
            <person name="Xiong X."/>
            <person name="Gou J."/>
            <person name="Liao Q."/>
            <person name="Li Y."/>
            <person name="Zhou Q."/>
            <person name="Bi G."/>
            <person name="Li C."/>
            <person name="Du R."/>
            <person name="Wang X."/>
            <person name="Sun T."/>
            <person name="Guo L."/>
            <person name="Liang H."/>
            <person name="Lu P."/>
            <person name="Wu Y."/>
            <person name="Zhang Z."/>
            <person name="Ro D.K."/>
            <person name="Shang Y."/>
            <person name="Huang S."/>
            <person name="Yan J."/>
        </authorList>
    </citation>
    <scope>NUCLEOTIDE SEQUENCE [LARGE SCALE GENOMIC DNA]</scope>
    <source>
        <strain evidence="3">Ta-2019</strain>
    </source>
</reference>
<evidence type="ECO:0000256" key="1">
    <source>
        <dbReference type="SAM" id="MobiDB-lite"/>
    </source>
</evidence>
<feature type="compositionally biased region" description="Basic and acidic residues" evidence="1">
    <location>
        <begin position="106"/>
        <end position="127"/>
    </location>
</feature>
<evidence type="ECO:0000313" key="3">
    <source>
        <dbReference type="EMBL" id="KAH9294103.1"/>
    </source>
</evidence>
<accession>A0AA38C7L4</accession>
<dbReference type="AlphaFoldDB" id="A0AA38C7L4"/>
<feature type="compositionally biased region" description="Acidic residues" evidence="1">
    <location>
        <begin position="150"/>
        <end position="160"/>
    </location>
</feature>
<dbReference type="InterPro" id="IPR029523">
    <property type="entry name" value="INO80B/Ies2"/>
</dbReference>
<organism evidence="3 4">
    <name type="scientific">Taxus chinensis</name>
    <name type="common">Chinese yew</name>
    <name type="synonym">Taxus wallichiana var. chinensis</name>
    <dbReference type="NCBI Taxonomy" id="29808"/>
    <lineage>
        <taxon>Eukaryota</taxon>
        <taxon>Viridiplantae</taxon>
        <taxon>Streptophyta</taxon>
        <taxon>Embryophyta</taxon>
        <taxon>Tracheophyta</taxon>
        <taxon>Spermatophyta</taxon>
        <taxon>Pinopsida</taxon>
        <taxon>Pinidae</taxon>
        <taxon>Conifers II</taxon>
        <taxon>Cupressales</taxon>
        <taxon>Taxaceae</taxon>
        <taxon>Taxus</taxon>
    </lineage>
</organism>
<dbReference type="Pfam" id="PF04438">
    <property type="entry name" value="zf-HIT"/>
    <property type="match status" value="1"/>
</dbReference>
<feature type="compositionally biased region" description="Acidic residues" evidence="1">
    <location>
        <begin position="193"/>
        <end position="202"/>
    </location>
</feature>
<feature type="non-terminal residue" evidence="3">
    <location>
        <position position="433"/>
    </location>
</feature>
<feature type="non-terminal residue" evidence="3">
    <location>
        <position position="1"/>
    </location>
</feature>
<evidence type="ECO:0000313" key="4">
    <source>
        <dbReference type="Proteomes" id="UP000824469"/>
    </source>
</evidence>
<keyword evidence="4" id="KW-1185">Reference proteome</keyword>
<dbReference type="Proteomes" id="UP000824469">
    <property type="component" value="Unassembled WGS sequence"/>
</dbReference>
<feature type="compositionally biased region" description="Low complexity" evidence="1">
    <location>
        <begin position="31"/>
        <end position="56"/>
    </location>
</feature>
<name>A0AA38C7L4_TAXCH</name>
<gene>
    <name evidence="3" type="ORF">KI387_040692</name>
</gene>
<proteinExistence type="predicted"/>
<dbReference type="SMART" id="SM01406">
    <property type="entry name" value="PAPA-1"/>
    <property type="match status" value="1"/>
</dbReference>
<protein>
    <recommendedName>
        <fullName evidence="2">INO80 complex subunit B-like conserved region domain-containing protein</fullName>
    </recommendedName>
</protein>
<dbReference type="GO" id="GO:0006338">
    <property type="term" value="P:chromatin remodeling"/>
    <property type="evidence" value="ECO:0007669"/>
    <property type="project" value="InterPro"/>
</dbReference>
<dbReference type="PANTHER" id="PTHR21561">
    <property type="entry name" value="INO80 COMPLEX SUBUNIT B"/>
    <property type="match status" value="1"/>
</dbReference>
<feature type="compositionally biased region" description="Basic and acidic residues" evidence="1">
    <location>
        <begin position="307"/>
        <end position="326"/>
    </location>
</feature>
<dbReference type="Pfam" id="PF04795">
    <property type="entry name" value="PAPA-1"/>
    <property type="match status" value="1"/>
</dbReference>
<comment type="caution">
    <text evidence="3">The sequence shown here is derived from an EMBL/GenBank/DDBJ whole genome shotgun (WGS) entry which is preliminary data.</text>
</comment>
<feature type="region of interest" description="Disordered" evidence="1">
    <location>
        <begin position="106"/>
        <end position="234"/>
    </location>
</feature>
<dbReference type="InterPro" id="IPR007529">
    <property type="entry name" value="Znf_HIT"/>
</dbReference>
<feature type="region of interest" description="Disordered" evidence="1">
    <location>
        <begin position="1"/>
        <end position="92"/>
    </location>
</feature>
<evidence type="ECO:0000259" key="2">
    <source>
        <dbReference type="SMART" id="SM01406"/>
    </source>
</evidence>
<dbReference type="OMA" id="LCYRAIH"/>
<dbReference type="InterPro" id="IPR006880">
    <property type="entry name" value="INO80B_C"/>
</dbReference>
<sequence length="433" mass="49570">MDNNEGLYPESARRPRSLSTRRPRSESHTFPNNNNNSVPPNSSQHKQQNNSSSSAKSSKRRHRLILPENSDDEDDFPPKMEKPLQVSPKILPTIKIPSIAMLSDFKSKEDNRRKFSDEGIATRRMESQSDDPSLQPLRKSSRVPKKYVPEDEYIEADEEYEASHLKRRKLKSEKGLEELYQEDDDKAPPSSGEDSENSDSEFEDVRRKGDIATSLSETKKEVPLTARQKSVQMSKAVDAEVGESLIEFPEGLPQTSQRKRQEKIPDFELQLKKADAARRRRMQAEKAAQEIQADAIKRILGQDSYKQKREEKLRRQRDEMKQEKRAAANTLTSKSVRWVIGPSGTVVSFSEDSDFLGIFNSPPCRYPPAREKCAGPSCNNTYKYRDSKSNLPLCSLLCYRAVHDMAETSPISLVKWISVAFYCVSFLNYLHYR</sequence>
<dbReference type="GO" id="GO:0031011">
    <property type="term" value="C:Ino80 complex"/>
    <property type="evidence" value="ECO:0007669"/>
    <property type="project" value="InterPro"/>
</dbReference>
<feature type="region of interest" description="Disordered" evidence="1">
    <location>
        <begin position="307"/>
        <end position="327"/>
    </location>
</feature>
<dbReference type="PANTHER" id="PTHR21561:SF12">
    <property type="entry name" value="INO80 COMPLEX SUBUNIT B"/>
    <property type="match status" value="1"/>
</dbReference>
<feature type="domain" description="INO80 complex subunit B-like conserved region" evidence="2">
    <location>
        <begin position="268"/>
        <end position="353"/>
    </location>
</feature>
<dbReference type="CDD" id="cd23021">
    <property type="entry name" value="zf-HIT_IN80B"/>
    <property type="match status" value="1"/>
</dbReference>